<proteinExistence type="predicted"/>
<evidence type="ECO:0000313" key="2">
    <source>
        <dbReference type="Proteomes" id="UP000275676"/>
    </source>
</evidence>
<reference evidence="1 2" key="1">
    <citation type="submission" date="2018-12" db="EMBL/GenBank/DDBJ databases">
        <authorList>
            <consortium name="Pathogen Informatics"/>
        </authorList>
    </citation>
    <scope>NUCLEOTIDE SEQUENCE [LARGE SCALE GENOMIC DNA]</scope>
    <source>
        <strain evidence="1 2">NCTC10047</strain>
    </source>
</reference>
<name>A0A447RB56_SALER</name>
<dbReference type="Proteomes" id="UP000275676">
    <property type="component" value="Chromosome"/>
</dbReference>
<evidence type="ECO:0000313" key="1">
    <source>
        <dbReference type="EMBL" id="VEA79494.1"/>
    </source>
</evidence>
<sequence>MIKLLPWLLLAVAVVWVIKAVKRPKIPQYQRNNRRFY</sequence>
<dbReference type="InterPro" id="IPR014318">
    <property type="entry name" value="Phageshock_PspG"/>
</dbReference>
<gene>
    <name evidence="1" type="primary">pspG_1</name>
    <name evidence="1" type="ORF">NCTC10047_05491</name>
</gene>
<dbReference type="AlphaFoldDB" id="A0A447RB56"/>
<dbReference type="Pfam" id="PF09583">
    <property type="entry name" value="Phageshock_PspG"/>
    <property type="match status" value="1"/>
</dbReference>
<dbReference type="EMBL" id="LR134156">
    <property type="protein sequence ID" value="VEA79494.1"/>
    <property type="molecule type" value="Genomic_DNA"/>
</dbReference>
<accession>A0A447RB56</accession>
<protein>
    <submittedName>
        <fullName evidence="1">PspG Phage shock protein G (Phageshock_PspG)</fullName>
    </submittedName>
</protein>
<organism evidence="1 2">
    <name type="scientific">Salmonella enterica subsp. arizonae</name>
    <dbReference type="NCBI Taxonomy" id="59203"/>
    <lineage>
        <taxon>Bacteria</taxon>
        <taxon>Pseudomonadati</taxon>
        <taxon>Pseudomonadota</taxon>
        <taxon>Gammaproteobacteria</taxon>
        <taxon>Enterobacterales</taxon>
        <taxon>Enterobacteriaceae</taxon>
        <taxon>Salmonella</taxon>
    </lineage>
</organism>